<organism evidence="2 3">
    <name type="scientific">Pengzhenrongella sicca</name>
    <dbReference type="NCBI Taxonomy" id="2819238"/>
    <lineage>
        <taxon>Bacteria</taxon>
        <taxon>Bacillati</taxon>
        <taxon>Actinomycetota</taxon>
        <taxon>Actinomycetes</taxon>
        <taxon>Micrococcales</taxon>
        <taxon>Pengzhenrongella</taxon>
    </lineage>
</organism>
<dbReference type="Gene3D" id="1.25.10.10">
    <property type="entry name" value="Leucine-rich Repeat Variant"/>
    <property type="match status" value="1"/>
</dbReference>
<dbReference type="EMBL" id="CP071868">
    <property type="protein sequence ID" value="QTE29355.1"/>
    <property type="molecule type" value="Genomic_DNA"/>
</dbReference>
<accession>A0A8A4ZDE8</accession>
<dbReference type="InterPro" id="IPR016024">
    <property type="entry name" value="ARM-type_fold"/>
</dbReference>
<dbReference type="Proteomes" id="UP000663937">
    <property type="component" value="Chromosome"/>
</dbReference>
<keyword evidence="3" id="KW-1185">Reference proteome</keyword>
<reference evidence="2" key="1">
    <citation type="submission" date="2021-03" db="EMBL/GenBank/DDBJ databases">
        <title>Pengzhenrongella sicca gen. nov., sp. nov., a new member of suborder Micrococcineae isolated from High-Arctic tundra soil.</title>
        <authorList>
            <person name="Peng F."/>
        </authorList>
    </citation>
    <scope>NUCLEOTIDE SEQUENCE</scope>
    <source>
        <strain evidence="2">LRZ-2</strain>
    </source>
</reference>
<proteinExistence type="predicted"/>
<feature type="region of interest" description="Disordered" evidence="1">
    <location>
        <begin position="1"/>
        <end position="23"/>
    </location>
</feature>
<dbReference type="RefSeq" id="WP_227423631.1">
    <property type="nucleotide sequence ID" value="NZ_CP071868.1"/>
</dbReference>
<dbReference type="AlphaFoldDB" id="A0A8A4ZDE8"/>
<name>A0A8A4ZDE8_9MICO</name>
<dbReference type="InterPro" id="IPR011989">
    <property type="entry name" value="ARM-like"/>
</dbReference>
<evidence type="ECO:0000313" key="3">
    <source>
        <dbReference type="Proteomes" id="UP000663937"/>
    </source>
</evidence>
<gene>
    <name evidence="2" type="ORF">J4E96_19130</name>
</gene>
<sequence length="211" mass="22589">MALMRTTNAARPPAEPTPQPGFDELLSRLTETDRELRRRAAFALDAADPAAAVPALLARVGEETDPTVRDAVLTVLAGHDDLTVARSLVAHLTSEDAGLRTAVVGALSSMPGSVPHLLPALVVDPDPDVRILTAMLLADLEPPVAVAWLVEMILSDDHPNVVGTAIDSLQPYFGSEHIGLLEATRDRFRRDPFLRFVIDTALARLNGGGNR</sequence>
<dbReference type="Pfam" id="PF13646">
    <property type="entry name" value="HEAT_2"/>
    <property type="match status" value="2"/>
</dbReference>
<evidence type="ECO:0000313" key="2">
    <source>
        <dbReference type="EMBL" id="QTE29355.1"/>
    </source>
</evidence>
<protein>
    <submittedName>
        <fullName evidence="2">HEAT repeat domain-containing protein</fullName>
    </submittedName>
</protein>
<dbReference type="SUPFAM" id="SSF48371">
    <property type="entry name" value="ARM repeat"/>
    <property type="match status" value="1"/>
</dbReference>
<evidence type="ECO:0000256" key="1">
    <source>
        <dbReference type="SAM" id="MobiDB-lite"/>
    </source>
</evidence>
<dbReference type="KEGG" id="psic:J4E96_19130"/>